<dbReference type="PANTHER" id="PTHR13016">
    <property type="entry name" value="AMMECR1 HOMOLOG"/>
    <property type="match status" value="1"/>
</dbReference>
<evidence type="ECO:0000313" key="4">
    <source>
        <dbReference type="Proteomes" id="UP001142055"/>
    </source>
</evidence>
<dbReference type="NCBIfam" id="TIGR00296">
    <property type="entry name" value="TIGR00296 family protein"/>
    <property type="match status" value="1"/>
</dbReference>
<dbReference type="Gene3D" id="3.30.700.20">
    <property type="entry name" value="Hypothetical protein ph0010, domain 1"/>
    <property type="match status" value="1"/>
</dbReference>
<organism evidence="3 4">
    <name type="scientific">Blomia tropicalis</name>
    <name type="common">Mite</name>
    <dbReference type="NCBI Taxonomy" id="40697"/>
    <lineage>
        <taxon>Eukaryota</taxon>
        <taxon>Metazoa</taxon>
        <taxon>Ecdysozoa</taxon>
        <taxon>Arthropoda</taxon>
        <taxon>Chelicerata</taxon>
        <taxon>Arachnida</taxon>
        <taxon>Acari</taxon>
        <taxon>Acariformes</taxon>
        <taxon>Sarcoptiformes</taxon>
        <taxon>Astigmata</taxon>
        <taxon>Glycyphagoidea</taxon>
        <taxon>Echimyopodidae</taxon>
        <taxon>Blomia</taxon>
    </lineage>
</organism>
<dbReference type="InterPro" id="IPR036071">
    <property type="entry name" value="AMMECR1_dom_sf"/>
</dbReference>
<accession>A0A9Q0M7U9</accession>
<dbReference type="EMBL" id="JAPWDV010000002">
    <property type="protein sequence ID" value="KAJ6219657.1"/>
    <property type="molecule type" value="Genomic_DNA"/>
</dbReference>
<dbReference type="SUPFAM" id="SSF143447">
    <property type="entry name" value="AMMECR1-like"/>
    <property type="match status" value="1"/>
</dbReference>
<evidence type="ECO:0000259" key="2">
    <source>
        <dbReference type="PROSITE" id="PS51112"/>
    </source>
</evidence>
<evidence type="ECO:0000256" key="1">
    <source>
        <dbReference type="SAM" id="MobiDB-lite"/>
    </source>
</evidence>
<dbReference type="InterPro" id="IPR002733">
    <property type="entry name" value="AMMECR1_domain"/>
</dbReference>
<reference evidence="3" key="1">
    <citation type="submission" date="2022-12" db="EMBL/GenBank/DDBJ databases">
        <title>Genome assemblies of Blomia tropicalis.</title>
        <authorList>
            <person name="Cui Y."/>
        </authorList>
    </citation>
    <scope>NUCLEOTIDE SEQUENCE</scope>
    <source>
        <tissue evidence="3">Adult mites</tissue>
    </source>
</reference>
<dbReference type="AlphaFoldDB" id="A0A9Q0M7U9"/>
<keyword evidence="4" id="KW-1185">Reference proteome</keyword>
<protein>
    <recommendedName>
        <fullName evidence="2">AMMECR1 domain-containing protein</fullName>
    </recommendedName>
</protein>
<dbReference type="Proteomes" id="UP001142055">
    <property type="component" value="Chromosome 2"/>
</dbReference>
<feature type="region of interest" description="Disordered" evidence="1">
    <location>
        <begin position="1"/>
        <end position="30"/>
    </location>
</feature>
<feature type="compositionally biased region" description="Basic and acidic residues" evidence="1">
    <location>
        <begin position="15"/>
        <end position="30"/>
    </location>
</feature>
<evidence type="ECO:0000313" key="3">
    <source>
        <dbReference type="EMBL" id="KAJ6219657.1"/>
    </source>
</evidence>
<dbReference type="InterPro" id="IPR027485">
    <property type="entry name" value="AMMECR1_N"/>
</dbReference>
<gene>
    <name evidence="3" type="ORF">RDWZM_005469</name>
</gene>
<dbReference type="Pfam" id="PF01871">
    <property type="entry name" value="AMMECR1"/>
    <property type="match status" value="1"/>
</dbReference>
<feature type="domain" description="AMMECR1" evidence="2">
    <location>
        <begin position="59"/>
        <end position="249"/>
    </location>
</feature>
<proteinExistence type="predicted"/>
<comment type="caution">
    <text evidence="3">The sequence shown here is derived from an EMBL/GenBank/DDBJ whole genome shotgun (WGS) entry which is preliminary data.</text>
</comment>
<dbReference type="PANTHER" id="PTHR13016:SF0">
    <property type="entry name" value="AMME SYNDROME CANDIDATE GENE 1 PROTEIN"/>
    <property type="match status" value="1"/>
</dbReference>
<sequence>MNDSKSCKGVLNDHSSTDNEIHSKKQCKQDIRAHEYDESDSKIENGKKASQQNGHLFSRDGFKMVASVDMCYYCFDVLNSHLFNKPLSNDVTFINDRFPIFVTWKIGKEKRLRGCIGTFNSNPLHSTLKEFTLSSALRDSRFSPITKEEFDQLHVSVSLLVDFELCKDYIDWEVGIHGIRIDLHGKYNATFLPEVASERKWDHETTIDTLLRKGGYRGSITDQVRRDVRVTRYRSEKVSVSYQQYLDWKNEN</sequence>
<name>A0A9Q0M7U9_BLOTA</name>
<dbReference type="OMA" id="THCHNRR"/>
<dbReference type="InterPro" id="IPR023473">
    <property type="entry name" value="AMMECR1"/>
</dbReference>
<dbReference type="PROSITE" id="PS51112">
    <property type="entry name" value="AMMECR1"/>
    <property type="match status" value="1"/>
</dbReference>